<sequence>MPPLLKQLRAVPMVLVMGTIFFLSHQSGDSIDLGQIPGTDKLAHMCIYGLLAATVIFAHRQSTKKKFPLQVCGITLVVCLFYGLSDEFHQSFVPGRFVSGADVLADVIGGALVAAGWLFMEKRRKKKGKGQGRISVA</sequence>
<dbReference type="RefSeq" id="WP_073615271.1">
    <property type="nucleotide sequence ID" value="NZ_FRFE01000022.1"/>
</dbReference>
<evidence type="ECO:0000313" key="3">
    <source>
        <dbReference type="EMBL" id="SHO51081.1"/>
    </source>
</evidence>
<evidence type="ECO:0000259" key="2">
    <source>
        <dbReference type="Pfam" id="PF04892"/>
    </source>
</evidence>
<name>A0A1M7YES4_9BACT</name>
<keyword evidence="1" id="KW-0812">Transmembrane</keyword>
<feature type="transmembrane region" description="Helical" evidence="1">
    <location>
        <begin position="67"/>
        <end position="85"/>
    </location>
</feature>
<dbReference type="EMBL" id="FRFE01000022">
    <property type="protein sequence ID" value="SHO51081.1"/>
    <property type="molecule type" value="Genomic_DNA"/>
</dbReference>
<dbReference type="PANTHER" id="PTHR28008:SF1">
    <property type="entry name" value="DOMAIN PROTEIN, PUTATIVE (AFU_ORTHOLOGUE AFUA_3G10980)-RELATED"/>
    <property type="match status" value="1"/>
</dbReference>
<dbReference type="STRING" id="1121416.SAMN02745220_03828"/>
<keyword evidence="1" id="KW-1133">Transmembrane helix</keyword>
<keyword evidence="1" id="KW-0472">Membrane</keyword>
<dbReference type="Pfam" id="PF04892">
    <property type="entry name" value="VanZ"/>
    <property type="match status" value="1"/>
</dbReference>
<evidence type="ECO:0000256" key="1">
    <source>
        <dbReference type="SAM" id="Phobius"/>
    </source>
</evidence>
<dbReference type="AlphaFoldDB" id="A0A1M7YES4"/>
<evidence type="ECO:0000313" key="4">
    <source>
        <dbReference type="Proteomes" id="UP000184603"/>
    </source>
</evidence>
<feature type="domain" description="VanZ-like" evidence="2">
    <location>
        <begin position="36"/>
        <end position="119"/>
    </location>
</feature>
<protein>
    <submittedName>
        <fullName evidence="3">VanZ like family protein</fullName>
    </submittedName>
</protein>
<proteinExistence type="predicted"/>
<dbReference type="InterPro" id="IPR006976">
    <property type="entry name" value="VanZ-like"/>
</dbReference>
<dbReference type="PANTHER" id="PTHR28008">
    <property type="entry name" value="DOMAIN PROTEIN, PUTATIVE (AFU_ORTHOLOGUE AFUA_3G10980)-RELATED"/>
    <property type="match status" value="1"/>
</dbReference>
<dbReference type="OrthoDB" id="5422112at2"/>
<keyword evidence="4" id="KW-1185">Reference proteome</keyword>
<dbReference type="Proteomes" id="UP000184603">
    <property type="component" value="Unassembled WGS sequence"/>
</dbReference>
<reference evidence="3 4" key="1">
    <citation type="submission" date="2016-12" db="EMBL/GenBank/DDBJ databases">
        <authorList>
            <person name="Song W.-J."/>
            <person name="Kurnit D.M."/>
        </authorList>
    </citation>
    <scope>NUCLEOTIDE SEQUENCE [LARGE SCALE GENOMIC DNA]</scope>
    <source>
        <strain evidence="3 4">DSM 18488</strain>
    </source>
</reference>
<feature type="transmembrane region" description="Helical" evidence="1">
    <location>
        <begin position="97"/>
        <end position="119"/>
    </location>
</feature>
<dbReference type="NCBIfam" id="NF037970">
    <property type="entry name" value="vanZ_1"/>
    <property type="match status" value="1"/>
</dbReference>
<organism evidence="3 4">
    <name type="scientific">Desulfopila aestuarii DSM 18488</name>
    <dbReference type="NCBI Taxonomy" id="1121416"/>
    <lineage>
        <taxon>Bacteria</taxon>
        <taxon>Pseudomonadati</taxon>
        <taxon>Thermodesulfobacteriota</taxon>
        <taxon>Desulfobulbia</taxon>
        <taxon>Desulfobulbales</taxon>
        <taxon>Desulfocapsaceae</taxon>
        <taxon>Desulfopila</taxon>
    </lineage>
</organism>
<gene>
    <name evidence="3" type="ORF">SAMN02745220_03828</name>
</gene>
<accession>A0A1M7YES4</accession>